<evidence type="ECO:0000259" key="14">
    <source>
        <dbReference type="SMART" id="SM01056"/>
    </source>
</evidence>
<keyword evidence="9" id="KW-0472">Membrane</keyword>
<dbReference type="Gene3D" id="2.60.40.1280">
    <property type="match status" value="1"/>
</dbReference>
<keyword evidence="16" id="KW-1185">Reference proteome</keyword>
<keyword evidence="4" id="KW-0964">Secreted</keyword>
<dbReference type="Pfam" id="PF00624">
    <property type="entry name" value="Flocculin"/>
    <property type="match status" value="5"/>
</dbReference>
<dbReference type="InterPro" id="IPR001389">
    <property type="entry name" value="Flocculin"/>
</dbReference>
<keyword evidence="6 13" id="KW-0732">Signal</keyword>
<evidence type="ECO:0000256" key="8">
    <source>
        <dbReference type="ARBA" id="ARBA00022889"/>
    </source>
</evidence>
<dbReference type="Pfam" id="PF11766">
    <property type="entry name" value="Candida_ALS_N"/>
    <property type="match status" value="1"/>
</dbReference>
<dbReference type="PANTHER" id="PTHR33793:SF2">
    <property type="entry name" value="AGGLUTININ-LIKE PROTEIN 6"/>
    <property type="match status" value="1"/>
</dbReference>
<dbReference type="OrthoDB" id="4036630at2759"/>
<evidence type="ECO:0000256" key="7">
    <source>
        <dbReference type="ARBA" id="ARBA00022737"/>
    </source>
</evidence>
<dbReference type="InterPro" id="IPR008966">
    <property type="entry name" value="Adhesion_dom_sf"/>
</dbReference>
<keyword evidence="12" id="KW-0449">Lipoprotein</keyword>
<evidence type="ECO:0000256" key="11">
    <source>
        <dbReference type="ARBA" id="ARBA00023180"/>
    </source>
</evidence>
<dbReference type="GO" id="GO:0098552">
    <property type="term" value="C:side of membrane"/>
    <property type="evidence" value="ECO:0007669"/>
    <property type="project" value="UniProtKB-KW"/>
</dbReference>
<name>A0A1G4JP20_9SACH</name>
<keyword evidence="8" id="KW-0130">Cell adhesion</keyword>
<keyword evidence="11" id="KW-0325">Glycoprotein</keyword>
<evidence type="ECO:0000256" key="6">
    <source>
        <dbReference type="ARBA" id="ARBA00022729"/>
    </source>
</evidence>
<dbReference type="EMBL" id="LT598451">
    <property type="protein sequence ID" value="SCU92272.1"/>
    <property type="molecule type" value="Genomic_DNA"/>
</dbReference>
<keyword evidence="5" id="KW-0336">GPI-anchor</keyword>
<accession>A0A1G4JP20</accession>
<evidence type="ECO:0000256" key="12">
    <source>
        <dbReference type="ARBA" id="ARBA00023288"/>
    </source>
</evidence>
<evidence type="ECO:0000256" key="5">
    <source>
        <dbReference type="ARBA" id="ARBA00022622"/>
    </source>
</evidence>
<reference evidence="16" key="1">
    <citation type="submission" date="2016-03" db="EMBL/GenBank/DDBJ databases">
        <authorList>
            <person name="Devillers Hugo."/>
        </authorList>
    </citation>
    <scope>NUCLEOTIDE SEQUENCE [LARGE SCALE GENOMIC DNA]</scope>
</reference>
<evidence type="ECO:0000256" key="3">
    <source>
        <dbReference type="ARBA" id="ARBA00022512"/>
    </source>
</evidence>
<dbReference type="PANTHER" id="PTHR33793">
    <property type="entry name" value="ALPHA-AGGLUTININ"/>
    <property type="match status" value="1"/>
</dbReference>
<sequence>MRIRSISALVAGSITLWFQVAQGKDLGAVFNSLSISPEQNTNNLPQGLWDASVGLTITDSMNAQPGDTFTLDIPDVYKVYGASGTDSFTISSAGSELAQCSVFSGMSLTTDSRVTCTITNQNINQMASAGDVSGSVTLPFIFSVGGSAYQADLDAASAFEPGTQTVTWNEMPATVSFAAGPTYTPSLADGYDSATDPTYYLRTSMNSEIQTYFVGSQCSGGSVAHEMIQITYAGASRNDAQTGQLVSCSDVQIMISNDFNSWMMPQNAQPAPSSVSYTCQDNTVTIDAKSVPAGYRVFVAGNQKPSTSGNPITLTNQYQDNVTCSDGSTQNKTFSIRTQLQLAAASGVYQPFVISTSTYAGDATTITTTVVDGTQNYIILKPTPRTTVTKTYDGTAVTTRTLSHESDATFITVEVDLPTRTKTTTVPWTGTVPTTYLVTTGSTFTQVVQTPAARTTITNIWTTRSHSTTTDSFNPSSDSVVTVEIWEPSSTTTTQTTYYTGTSESFTTLPYSDSDVTVSVLDYKPYPRSTTFIPTTGTTLYNTSALTNSAGQTTGLQIIKIAPVQTVTTTYVWSSSYTSSSTVPTQSGASVVTVVLDIPPYTQSKNAKCGPTNGVTGLECSSGLFCNGAKKTCQQISTVTQSYFYGGATPSTTTLPYVTSDTTVVIYQPPSTTTRTVTWNQVFTSTLTEEHATDASLVYVDVEIPVTTTVRSTWSQTAFSTMTEPVADDSTEYTVVIYGPPVSETTSTSSYTGRSATTYTISNNPTQVTIIDLEPIPRTTVTRGWTYSTTGTTEFNCGDIEEANPTLNIFHKRGINPYTQACDVMNTVTTQITEVVHVPFVTSTVNFPYTGSTTSSSISLSDGALTETIANYVPNTVCKPTASACGSLTTSGSSVFGVQTACCQLGLRCATDSSSVICVAASTSTTSVTKYWTQTSTFSTVYTTFINGLPYVETEYSIPIVTSTLTRTGSYKSTSTVSTISGNSNLGTATVIVQVPSATPKTVTITNGWASSYTSTVSTLTPSDTTSGTFTIVVETPTANVNSTTTTGWTGSFTSTYSTALTTFTGSDGIPTTETVYYVETPVANTNSTTTTGWTGSFTSTYSTALTTFTGSDGIPTTETVYYVETPVANVNSTTTTGWTGSFTSTYSTALSTFTGSDSIPTTDTIYYVETPTANANSTVYTPWTGSFTSTYSTELTTFTGSDGVPTTETVYYVETPTGGANSTVYTPWTGSFTSTYSTDVTTFSGSDGIPTTETIYYVETPVVGVNSTTTTGWSGSFTSTFSTD</sequence>
<evidence type="ECO:0000256" key="2">
    <source>
        <dbReference type="ARBA" id="ARBA00004589"/>
    </source>
</evidence>
<proteinExistence type="predicted"/>
<dbReference type="InterPro" id="IPR024672">
    <property type="entry name" value="Agglutinin-like_N"/>
</dbReference>
<feature type="chain" id="PRO_5009236131" evidence="13">
    <location>
        <begin position="24"/>
        <end position="1285"/>
    </location>
</feature>
<organism evidence="15 16">
    <name type="scientific">Lachancea nothofagi CBS 11611</name>
    <dbReference type="NCBI Taxonomy" id="1266666"/>
    <lineage>
        <taxon>Eukaryota</taxon>
        <taxon>Fungi</taxon>
        <taxon>Dikarya</taxon>
        <taxon>Ascomycota</taxon>
        <taxon>Saccharomycotina</taxon>
        <taxon>Saccharomycetes</taxon>
        <taxon>Saccharomycetales</taxon>
        <taxon>Saccharomycetaceae</taxon>
        <taxon>Lachancea</taxon>
    </lineage>
</organism>
<evidence type="ECO:0000256" key="10">
    <source>
        <dbReference type="ARBA" id="ARBA00023157"/>
    </source>
</evidence>
<evidence type="ECO:0000313" key="16">
    <source>
        <dbReference type="Proteomes" id="UP000189911"/>
    </source>
</evidence>
<dbReference type="SMART" id="SM01056">
    <property type="entry name" value="Candida_ALS_N"/>
    <property type="match status" value="1"/>
</dbReference>
<dbReference type="InterPro" id="IPR011252">
    <property type="entry name" value="Fibrogen-bd_dom1"/>
</dbReference>
<keyword evidence="10" id="KW-1015">Disulfide bond</keyword>
<dbReference type="GO" id="GO:0000128">
    <property type="term" value="P:flocculation"/>
    <property type="evidence" value="ECO:0007669"/>
    <property type="project" value="InterPro"/>
</dbReference>
<dbReference type="InterPro" id="IPR033504">
    <property type="entry name" value="ALS"/>
</dbReference>
<keyword evidence="7" id="KW-0677">Repeat</keyword>
<evidence type="ECO:0000256" key="13">
    <source>
        <dbReference type="SAM" id="SignalP"/>
    </source>
</evidence>
<keyword evidence="3" id="KW-0134">Cell wall</keyword>
<evidence type="ECO:0000256" key="1">
    <source>
        <dbReference type="ARBA" id="ARBA00004191"/>
    </source>
</evidence>
<evidence type="ECO:0000313" key="15">
    <source>
        <dbReference type="EMBL" id="SCU92272.1"/>
    </source>
</evidence>
<feature type="signal peptide" evidence="13">
    <location>
        <begin position="1"/>
        <end position="23"/>
    </location>
</feature>
<evidence type="ECO:0000256" key="4">
    <source>
        <dbReference type="ARBA" id="ARBA00022525"/>
    </source>
</evidence>
<feature type="domain" description="Agglutinin-like protein N-terminal" evidence="14">
    <location>
        <begin position="54"/>
        <end position="324"/>
    </location>
</feature>
<evidence type="ECO:0000256" key="9">
    <source>
        <dbReference type="ARBA" id="ARBA00023136"/>
    </source>
</evidence>
<protein>
    <submittedName>
        <fullName evidence="15">LANO_0E00210g1_1</fullName>
    </submittedName>
</protein>
<dbReference type="SUPFAM" id="SSF49401">
    <property type="entry name" value="Bacterial adhesins"/>
    <property type="match status" value="1"/>
</dbReference>
<gene>
    <name evidence="15" type="ORF">LANO_0E00210G</name>
</gene>
<dbReference type="InterPro" id="IPR043063">
    <property type="entry name" value="Agglutinin-like_N_N2"/>
</dbReference>
<comment type="subcellular location">
    <subcellularLocation>
        <location evidence="2">Membrane</location>
        <topology evidence="2">Lipid-anchor</topology>
        <topology evidence="2">GPI-anchor</topology>
    </subcellularLocation>
    <subcellularLocation>
        <location evidence="1">Secreted</location>
        <location evidence="1">Cell wall</location>
    </subcellularLocation>
</comment>
<dbReference type="Proteomes" id="UP000189911">
    <property type="component" value="Chromosome E"/>
</dbReference>
<dbReference type="Gene3D" id="2.60.40.2430">
    <property type="entry name" value="Agglutinin-like protein, N-terminal domain, N2 subdomain"/>
    <property type="match status" value="1"/>
</dbReference>